<feature type="compositionally biased region" description="Polar residues" evidence="8">
    <location>
        <begin position="94"/>
        <end position="105"/>
    </location>
</feature>
<dbReference type="SUPFAM" id="SSF48371">
    <property type="entry name" value="ARM repeat"/>
    <property type="match status" value="1"/>
</dbReference>
<feature type="region of interest" description="Disordered" evidence="8">
    <location>
        <begin position="222"/>
        <end position="241"/>
    </location>
</feature>
<feature type="repeat" description="Pumilio" evidence="7">
    <location>
        <begin position="574"/>
        <end position="609"/>
    </location>
</feature>
<dbReference type="CDD" id="cd07920">
    <property type="entry name" value="Pumilio"/>
    <property type="match status" value="1"/>
</dbReference>
<keyword evidence="3" id="KW-0677">Repeat</keyword>
<protein>
    <recommendedName>
        <fullName evidence="6">Pumilio homology domain family member 3</fullName>
    </recommendedName>
</protein>
<evidence type="ECO:0000313" key="11">
    <source>
        <dbReference type="JaponicusDB" id="SJAG_00686"/>
    </source>
</evidence>
<dbReference type="VEuPathDB" id="FungiDB:SJAG_00686"/>
<comment type="similarity">
    <text evidence="5">Belongs to the PUF3 family.</text>
</comment>
<feature type="repeat" description="Pumilio" evidence="7">
    <location>
        <begin position="646"/>
        <end position="669"/>
    </location>
</feature>
<dbReference type="InterPro" id="IPR016024">
    <property type="entry name" value="ARM-type_fold"/>
</dbReference>
<feature type="region of interest" description="Disordered" evidence="8">
    <location>
        <begin position="167"/>
        <end position="186"/>
    </location>
</feature>
<sequence>MGQLSEFRASDPNAYSQKLGFKTESEALHAWKLERNGMGVSNEWHFPSISQMGSHSTTVSPSAATVTNAFFPSPPPSALPQDYHDVSGMFGNGPRQSLTEPSSIDSGFLRSSQSSSSLSGFTPTHTTVLHPFSSVDLNGKGSVGSQDGKMNSFSRLSVDENVFRKSSSSSLIGQGPASSIGSLPSAKLSSSYKGNLNNFLGYRIPNSAPILFDHGIHSQSVSLPPTQNDFPSPLGEPATNSHKMFPLEQQQHSSRSEDLLYSPSNTAAAFNSSLLSRHNSLRRRSSLIAGSSLSQSNKQVHSPLEYWPPSSQGMSQGIPAQSRSLSYNFSPEHQAFMTSPTEQPTPSDIVATSPYHSSLNSPFASANTFQSKLPDSSGLSNIGSAVAFGPNGTSHHSKFRPHVAEQHQPNFHFGNPTDEIFELESKSASAPIRAHSPTSAGLSNAVGHLVLSGNSSSFMSSKQVSYSSEEKQSDSATDYTTRNKILHDIRNNKHKKLEIKQLVGHLAAFSTDQHGSRFLQQKIETCSDEDRALLFHDIVNGNCLQLMMDVFGNYVVQKLLEFGTDEQREVFTEKMKGHVLTLSLQMYGCRVAQKALEHIPLNRQVELIQELDGDVLKCVKDQNGNHVIQKAIECIPYGHLQFVVDAVMPNVYNLSSHPYGCRVIQRIIEHFADARSSVYLQLHTQILHLAQDQYGNYVIQHLMKKGSPSEQREIVEVVLGNVLHLSRHKFASNVVERCISYCSDTDRERFFNSLLGENEDGDTYLLNLIKDKYANYVIQKLIDVSKPELRDRIITVLNPHLNVLKNYTYGKHLYLVVEKFQRGNAEEPSENSKTVMTNMP</sequence>
<keyword evidence="12" id="KW-1185">Reference proteome</keyword>
<evidence type="ECO:0000256" key="1">
    <source>
        <dbReference type="ARBA" id="ARBA00004496"/>
    </source>
</evidence>
<evidence type="ECO:0000313" key="10">
    <source>
        <dbReference type="EMBL" id="EEB05663.1"/>
    </source>
</evidence>
<dbReference type="eggNOG" id="KOG1488">
    <property type="taxonomic scope" value="Eukaryota"/>
</dbReference>
<dbReference type="STRING" id="402676.B6JWB2"/>
<evidence type="ECO:0000256" key="5">
    <source>
        <dbReference type="ARBA" id="ARBA00060736"/>
    </source>
</evidence>
<dbReference type="Pfam" id="PF00806">
    <property type="entry name" value="PUF"/>
    <property type="match status" value="8"/>
</dbReference>
<organism evidence="10 12">
    <name type="scientific">Schizosaccharomyces japonicus (strain yFS275 / FY16936)</name>
    <name type="common">Fission yeast</name>
    <dbReference type="NCBI Taxonomy" id="402676"/>
    <lineage>
        <taxon>Eukaryota</taxon>
        <taxon>Fungi</taxon>
        <taxon>Dikarya</taxon>
        <taxon>Ascomycota</taxon>
        <taxon>Taphrinomycotina</taxon>
        <taxon>Schizosaccharomycetes</taxon>
        <taxon>Schizosaccharomycetales</taxon>
        <taxon>Schizosaccharomycetaceae</taxon>
        <taxon>Schizosaccharomyces</taxon>
    </lineage>
</organism>
<dbReference type="PANTHER" id="PTHR12537:SF12">
    <property type="entry name" value="MATERNAL PROTEIN PUMILIO"/>
    <property type="match status" value="1"/>
</dbReference>
<dbReference type="GO" id="GO:0005737">
    <property type="term" value="C:cytoplasm"/>
    <property type="evidence" value="ECO:0000318"/>
    <property type="project" value="GO_Central"/>
</dbReference>
<feature type="domain" description="PUM-HD" evidence="9">
    <location>
        <begin position="481"/>
        <end position="821"/>
    </location>
</feature>
<dbReference type="InterPro" id="IPR011989">
    <property type="entry name" value="ARM-like"/>
</dbReference>
<feature type="repeat" description="Pumilio" evidence="7">
    <location>
        <begin position="610"/>
        <end position="645"/>
    </location>
</feature>
<evidence type="ECO:0000256" key="6">
    <source>
        <dbReference type="ARBA" id="ARBA00081811"/>
    </source>
</evidence>
<feature type="repeat" description="Pumilio" evidence="7">
    <location>
        <begin position="753"/>
        <end position="795"/>
    </location>
</feature>
<feature type="repeat" description="Pumilio" evidence="7">
    <location>
        <begin position="717"/>
        <end position="752"/>
    </location>
</feature>
<evidence type="ECO:0000256" key="2">
    <source>
        <dbReference type="ARBA" id="ARBA00022490"/>
    </source>
</evidence>
<dbReference type="Proteomes" id="UP000001744">
    <property type="component" value="Unassembled WGS sequence"/>
</dbReference>
<evidence type="ECO:0000256" key="4">
    <source>
        <dbReference type="ARBA" id="ARBA00022884"/>
    </source>
</evidence>
<feature type="repeat" description="Pumilio" evidence="7">
    <location>
        <begin position="537"/>
        <end position="573"/>
    </location>
</feature>
<dbReference type="PROSITE" id="PS50303">
    <property type="entry name" value="PUM_HD"/>
    <property type="match status" value="1"/>
</dbReference>
<dbReference type="AlphaFoldDB" id="B6JWB2"/>
<dbReference type="GO" id="GO:0003730">
    <property type="term" value="F:mRNA 3'-UTR binding"/>
    <property type="evidence" value="ECO:0000318"/>
    <property type="project" value="GO_Central"/>
</dbReference>
<dbReference type="RefSeq" id="XP_002171956.1">
    <property type="nucleotide sequence ID" value="XM_002171920.2"/>
</dbReference>
<dbReference type="InterPro" id="IPR033712">
    <property type="entry name" value="Pumilio_RNA-bd"/>
</dbReference>
<feature type="compositionally biased region" description="Low complexity" evidence="8">
    <location>
        <begin position="106"/>
        <end position="121"/>
    </location>
</feature>
<evidence type="ECO:0000313" key="12">
    <source>
        <dbReference type="Proteomes" id="UP000001744"/>
    </source>
</evidence>
<reference evidence="10 12" key="1">
    <citation type="journal article" date="2011" name="Science">
        <title>Comparative functional genomics of the fission yeasts.</title>
        <authorList>
            <person name="Rhind N."/>
            <person name="Chen Z."/>
            <person name="Yassour M."/>
            <person name="Thompson D.A."/>
            <person name="Haas B.J."/>
            <person name="Habib N."/>
            <person name="Wapinski I."/>
            <person name="Roy S."/>
            <person name="Lin M.F."/>
            <person name="Heiman D.I."/>
            <person name="Young S.K."/>
            <person name="Furuya K."/>
            <person name="Guo Y."/>
            <person name="Pidoux A."/>
            <person name="Chen H.M."/>
            <person name="Robbertse B."/>
            <person name="Goldberg J.M."/>
            <person name="Aoki K."/>
            <person name="Bayne E.H."/>
            <person name="Berlin A.M."/>
            <person name="Desjardins C.A."/>
            <person name="Dobbs E."/>
            <person name="Dukaj L."/>
            <person name="Fan L."/>
            <person name="FitzGerald M.G."/>
            <person name="French C."/>
            <person name="Gujja S."/>
            <person name="Hansen K."/>
            <person name="Keifenheim D."/>
            <person name="Levin J.Z."/>
            <person name="Mosher R.A."/>
            <person name="Mueller C.A."/>
            <person name="Pfiffner J."/>
            <person name="Priest M."/>
            <person name="Russ C."/>
            <person name="Smialowska A."/>
            <person name="Swoboda P."/>
            <person name="Sykes S.M."/>
            <person name="Vaughn M."/>
            <person name="Vengrova S."/>
            <person name="Yoder R."/>
            <person name="Zeng Q."/>
            <person name="Allshire R."/>
            <person name="Baulcombe D."/>
            <person name="Birren B.W."/>
            <person name="Brown W."/>
            <person name="Ekwall K."/>
            <person name="Kellis M."/>
            <person name="Leatherwood J."/>
            <person name="Levin H."/>
            <person name="Margalit H."/>
            <person name="Martienssen R."/>
            <person name="Nieduszynski C.A."/>
            <person name="Spatafora J.W."/>
            <person name="Friedman N."/>
            <person name="Dalgaard J.Z."/>
            <person name="Baumann P."/>
            <person name="Niki H."/>
            <person name="Regev A."/>
            <person name="Nusbaum C."/>
        </authorList>
    </citation>
    <scope>NUCLEOTIDE SEQUENCE [LARGE SCALE GENOMIC DNA]</scope>
    <source>
        <strain evidence="12">yFS275 / FY16936</strain>
    </source>
</reference>
<dbReference type="OrthoDB" id="668540at2759"/>
<dbReference type="GeneID" id="7050722"/>
<dbReference type="GO" id="GO:0000288">
    <property type="term" value="P:nuclear-transcribed mRNA catabolic process, deadenylation-dependent decay"/>
    <property type="evidence" value="ECO:0000318"/>
    <property type="project" value="GO_Central"/>
</dbReference>
<dbReference type="FunFam" id="1.25.10.10:FF:000004">
    <property type="entry name" value="Pumilio homolog 1 isoform 2"/>
    <property type="match status" value="1"/>
</dbReference>
<feature type="region of interest" description="Disordered" evidence="8">
    <location>
        <begin position="74"/>
        <end position="122"/>
    </location>
</feature>
<evidence type="ECO:0000256" key="7">
    <source>
        <dbReference type="PROSITE-ProRule" id="PRU00317"/>
    </source>
</evidence>
<dbReference type="PROSITE" id="PS50302">
    <property type="entry name" value="PUM"/>
    <property type="match status" value="8"/>
</dbReference>
<dbReference type="Gene3D" id="1.25.10.10">
    <property type="entry name" value="Leucine-rich Repeat Variant"/>
    <property type="match status" value="1"/>
</dbReference>
<comment type="subcellular location">
    <subcellularLocation>
        <location evidence="1">Cytoplasm</location>
    </subcellularLocation>
</comment>
<dbReference type="PANTHER" id="PTHR12537">
    <property type="entry name" value="RNA BINDING PROTEIN PUMILIO-RELATED"/>
    <property type="match status" value="1"/>
</dbReference>
<dbReference type="OMA" id="HASYERF"/>
<accession>B6JWB2</accession>
<evidence type="ECO:0000256" key="8">
    <source>
        <dbReference type="SAM" id="MobiDB-lite"/>
    </source>
</evidence>
<dbReference type="HOGENOM" id="CLU_338635_0_0_1"/>
<feature type="repeat" description="Pumilio" evidence="7">
    <location>
        <begin position="681"/>
        <end position="716"/>
    </location>
</feature>
<feature type="repeat" description="Pumilio" evidence="7">
    <location>
        <begin position="501"/>
        <end position="536"/>
    </location>
</feature>
<evidence type="ECO:0000259" key="9">
    <source>
        <dbReference type="PROSITE" id="PS50303"/>
    </source>
</evidence>
<keyword evidence="4" id="KW-0694">RNA-binding</keyword>
<dbReference type="InterPro" id="IPR001313">
    <property type="entry name" value="Pumilio_RNA-bd_rpt"/>
</dbReference>
<dbReference type="SMART" id="SM00025">
    <property type="entry name" value="Pumilio"/>
    <property type="match status" value="8"/>
</dbReference>
<proteinExistence type="inferred from homology"/>
<dbReference type="InterPro" id="IPR033133">
    <property type="entry name" value="PUM-HD"/>
</dbReference>
<dbReference type="EMBL" id="KE651166">
    <property type="protein sequence ID" value="EEB05663.1"/>
    <property type="molecule type" value="Genomic_DNA"/>
</dbReference>
<keyword evidence="2" id="KW-0963">Cytoplasm</keyword>
<evidence type="ECO:0000256" key="3">
    <source>
        <dbReference type="ARBA" id="ARBA00022737"/>
    </source>
</evidence>
<name>B6JWB2_SCHJY</name>
<dbReference type="JaponicusDB" id="SJAG_00686">
    <property type="gene designation" value="puf3"/>
</dbReference>
<gene>
    <name evidence="11" type="primary">puf3</name>
    <name evidence="10" type="ORF">SJAG_00686</name>
</gene>